<feature type="domain" description="NB-ARC" evidence="3">
    <location>
        <begin position="334"/>
        <end position="420"/>
    </location>
</feature>
<dbReference type="OrthoDB" id="5986190at2759"/>
<evidence type="ECO:0000259" key="4">
    <source>
        <dbReference type="Pfam" id="PF23598"/>
    </source>
</evidence>
<dbReference type="Proteomes" id="UP001164776">
    <property type="component" value="Unassembled WGS sequence"/>
</dbReference>
<comment type="caution">
    <text evidence="5">The sequence shown here is derived from an EMBL/GenBank/DDBJ whole genome shotgun (WGS) entry which is preliminary data.</text>
</comment>
<name>A0A9W8CGJ9_9POAL</name>
<dbReference type="Gene3D" id="3.40.50.300">
    <property type="entry name" value="P-loop containing nucleotide triphosphate hydrolases"/>
    <property type="match status" value="2"/>
</dbReference>
<evidence type="ECO:0000313" key="6">
    <source>
        <dbReference type="Proteomes" id="UP001164776"/>
    </source>
</evidence>
<dbReference type="GO" id="GO:0043531">
    <property type="term" value="F:ADP binding"/>
    <property type="evidence" value="ECO:0007669"/>
    <property type="project" value="InterPro"/>
</dbReference>
<feature type="domain" description="NB-ARC" evidence="3">
    <location>
        <begin position="443"/>
        <end position="547"/>
    </location>
</feature>
<evidence type="ECO:0008006" key="7">
    <source>
        <dbReference type="Google" id="ProtNLM"/>
    </source>
</evidence>
<feature type="region of interest" description="Disordered" evidence="2">
    <location>
        <begin position="1149"/>
        <end position="1168"/>
    </location>
</feature>
<dbReference type="AlphaFoldDB" id="A0A9W8CGJ9"/>
<dbReference type="Gene3D" id="3.80.10.10">
    <property type="entry name" value="Ribonuclease Inhibitor"/>
    <property type="match status" value="1"/>
</dbReference>
<dbReference type="PANTHER" id="PTHR23155:SF1228">
    <property type="entry name" value="NB-ARC DOMAIN CONTAINING PROTEIN, EXPRESSED"/>
    <property type="match status" value="1"/>
</dbReference>
<feature type="compositionally biased region" description="Basic and acidic residues" evidence="2">
    <location>
        <begin position="1150"/>
        <end position="1159"/>
    </location>
</feature>
<evidence type="ECO:0000313" key="5">
    <source>
        <dbReference type="EMBL" id="KAJ1256841.1"/>
    </source>
</evidence>
<protein>
    <recommendedName>
        <fullName evidence="7">AAA+ ATPase domain-containing protein</fullName>
    </recommendedName>
</protein>
<dbReference type="GO" id="GO:0098542">
    <property type="term" value="P:defense response to other organism"/>
    <property type="evidence" value="ECO:0007669"/>
    <property type="project" value="TreeGrafter"/>
</dbReference>
<dbReference type="InterPro" id="IPR032675">
    <property type="entry name" value="LRR_dom_sf"/>
</dbReference>
<dbReference type="SUPFAM" id="SSF52058">
    <property type="entry name" value="L domain-like"/>
    <property type="match status" value="1"/>
</dbReference>
<sequence length="1168" mass="132105">MMEPVTSAIGLVDKSLELIGTLSEFYTKHAKVPEGIVAIRDDLVYIDEAITNERRWMSWMNDLRRIKLRIEDVVEFYVAVNKRSSLELEGLLAGVVEAKFGTKRGLPRYLEEIQDLSKKARERAETYLRQVSQQGQAASTSSGNMEDKEEGFINEMVDGPLGLETTIYRDLLEKLRDGTQLTVVAVSSPDARGGSELAKAAYDTILHKEAFACSAWVPVTDQSHHNGGGEQLLNDILFGLGWQRQEAGSSPSQLTTILKDFLKTKRYIIGIDGLQTLSYWDAVLSAFPVDDYTSSRIIVTTTQDEIAQICHKNCPVYHAKNSRMRPPYTQSFDLEEVVQILCTGTARKRRMVTITGPGGSGKSVLAKAVYEKIQTEEEFRFKASVTPLPHHKEPHKKLLLDIIHKMVDKKDQQLIIEEVQNLLSNVTSLPHHEEPHNKFQPIRDMIDRMMYIKDSEGKSSQELIQELKKLLSNERYIILIDGLETQQDLSNVTSVCPEDNIGGMIIVTTTNDEVVNLCEGHATIYKMQPLDAHYARNLLVKEVFPKNESVVKYISTINMILETCEYLPLAIANMGKYMKSSNICCDNYSKCEKACINIGSLFGKSDAFRGMMHMLDRSYTRLSDDAKACLLSLSICFKDLVIENCGIKDHVIKRKPLIRRLIAEKLISSEEGTANKCFTELINHNFIVPVEFSINREVKTFRVNRMMPQFINGKVDYENYVTWIDTQQGNVLNSSHTDITRLCLHNTSIESDTQIVDNIDISHVRLLTFHGNASKALMNFSDYTFLRVLILENCVNMKNAHLDTIGNQQILRYLSIRGNKDVTQLPENIVNMPSLETLDTRGTSVQEISMDVILLPELLHLFGEFQIIVTNKNSKRQRFKNLVAFRNNDTRPPTEKSKLQTISGFLIDEGSGLIKLFPCMPTLRKVRIWCRKTPPSDKVITELLEALKSLFQNKDGKAEPIDSLSLDFGDYRKDFLEDLKVESARPLLSLKLHGKLTKFPRFLQPFSDCLKELCLSGGNGVTVLLELQNFSSLQFLKVTNHQFSLEEELSFQSYGFGRLQRLYFDVKTVPKIVIEKNAMKGLKSLQLLCEKLGEVSGILHLDQLNEVILPNRNLGVGRLSLEVSKHSNKPKIIYADGSRQGALSRMLGFRKPEDAKEPPHAAGSSQTM</sequence>
<dbReference type="PRINTS" id="PR00364">
    <property type="entry name" value="DISEASERSIST"/>
</dbReference>
<dbReference type="PANTHER" id="PTHR23155">
    <property type="entry name" value="DISEASE RESISTANCE PROTEIN RP"/>
    <property type="match status" value="1"/>
</dbReference>
<organism evidence="5 6">
    <name type="scientific">Paspalum vaginatum</name>
    <name type="common">seashore paspalum</name>
    <dbReference type="NCBI Taxonomy" id="158149"/>
    <lineage>
        <taxon>Eukaryota</taxon>
        <taxon>Viridiplantae</taxon>
        <taxon>Streptophyta</taxon>
        <taxon>Embryophyta</taxon>
        <taxon>Tracheophyta</taxon>
        <taxon>Spermatophyta</taxon>
        <taxon>Magnoliopsida</taxon>
        <taxon>Liliopsida</taxon>
        <taxon>Poales</taxon>
        <taxon>Poaceae</taxon>
        <taxon>PACMAD clade</taxon>
        <taxon>Panicoideae</taxon>
        <taxon>Andropogonodae</taxon>
        <taxon>Paspaleae</taxon>
        <taxon>Paspalinae</taxon>
        <taxon>Paspalum</taxon>
    </lineage>
</organism>
<evidence type="ECO:0000256" key="1">
    <source>
        <dbReference type="ARBA" id="ARBA00022737"/>
    </source>
</evidence>
<gene>
    <name evidence="5" type="ORF">BS78_K286400</name>
</gene>
<reference evidence="5 6" key="1">
    <citation type="submission" date="2022-10" db="EMBL/GenBank/DDBJ databases">
        <title>WGS assembly of Paspalum vaginatum 540-79.</title>
        <authorList>
            <person name="Sun G."/>
            <person name="Wase N."/>
            <person name="Shu S."/>
            <person name="Jenkins J."/>
            <person name="Zhou B."/>
            <person name="Torres-Rodriguez J."/>
            <person name="Chen C."/>
            <person name="Sandor L."/>
            <person name="Plott C."/>
            <person name="Yoshinga Y."/>
            <person name="Daum C."/>
            <person name="Qi P."/>
            <person name="Barry K."/>
            <person name="Lipzen A."/>
            <person name="Berry L."/>
            <person name="Pedersen C."/>
            <person name="Gottilla T."/>
            <person name="Foltz A."/>
            <person name="Yu H."/>
            <person name="O'Malley R."/>
            <person name="Zhang C."/>
            <person name="Devos K."/>
            <person name="Sigmon B."/>
            <person name="Yu B."/>
            <person name="Obata T."/>
            <person name="Schmutz J."/>
            <person name="Schnable J."/>
        </authorList>
    </citation>
    <scope>NUCLEOTIDE SEQUENCE [LARGE SCALE GENOMIC DNA]</scope>
    <source>
        <strain evidence="6">cv. 540-79</strain>
    </source>
</reference>
<accession>A0A9W8CGJ9</accession>
<dbReference type="Pfam" id="PF23598">
    <property type="entry name" value="LRR_14"/>
    <property type="match status" value="1"/>
</dbReference>
<dbReference type="SUPFAM" id="SSF52540">
    <property type="entry name" value="P-loop containing nucleoside triphosphate hydrolases"/>
    <property type="match status" value="2"/>
</dbReference>
<dbReference type="InterPro" id="IPR027417">
    <property type="entry name" value="P-loop_NTPase"/>
</dbReference>
<proteinExistence type="predicted"/>
<keyword evidence="1" id="KW-0677">Repeat</keyword>
<dbReference type="EMBL" id="MU629465">
    <property type="protein sequence ID" value="KAJ1256841.1"/>
    <property type="molecule type" value="Genomic_DNA"/>
</dbReference>
<keyword evidence="6" id="KW-1185">Reference proteome</keyword>
<dbReference type="InterPro" id="IPR044974">
    <property type="entry name" value="Disease_R_plants"/>
</dbReference>
<feature type="domain" description="Disease resistance R13L4/SHOC-2-like LRR" evidence="4">
    <location>
        <begin position="763"/>
        <end position="1107"/>
    </location>
</feature>
<dbReference type="Pfam" id="PF00931">
    <property type="entry name" value="NB-ARC"/>
    <property type="match status" value="3"/>
</dbReference>
<dbReference type="InterPro" id="IPR002182">
    <property type="entry name" value="NB-ARC"/>
</dbReference>
<evidence type="ECO:0000259" key="3">
    <source>
        <dbReference type="Pfam" id="PF00931"/>
    </source>
</evidence>
<evidence type="ECO:0000256" key="2">
    <source>
        <dbReference type="SAM" id="MobiDB-lite"/>
    </source>
</evidence>
<dbReference type="InterPro" id="IPR055414">
    <property type="entry name" value="LRR_R13L4/SHOC2-like"/>
</dbReference>
<feature type="domain" description="NB-ARC" evidence="3">
    <location>
        <begin position="169"/>
        <end position="314"/>
    </location>
</feature>